<dbReference type="OrthoDB" id="3239749at2759"/>
<sequence>MSSPPLSNTPEGSEVNVDFDKDGNWDSTFGEGAAIHAPQWVRDIVVASLRIEWLVIPHSDDSTKNHIVGNAKFANGKCCGYSAARISMEVGSEKVVPSLQGSPAQDYQPGTFTVKLLSYAAKTHNSAHDLTYTCASGTTMGAILDAAISENMHHFVFLPYEVKDMGRWKGCGDFILNFWAKLLRSKLITNAAPKENAETVLSTDLMTTFRPGIDPFTTGIGKGRFINWQRVQDANVPETAYSSLAPS</sequence>
<evidence type="ECO:0000259" key="2">
    <source>
        <dbReference type="Pfam" id="PF24968"/>
    </source>
</evidence>
<evidence type="ECO:0000256" key="1">
    <source>
        <dbReference type="SAM" id="MobiDB-lite"/>
    </source>
</evidence>
<reference evidence="3 4" key="1">
    <citation type="submission" date="2014-04" db="EMBL/GenBank/DDBJ databases">
        <authorList>
            <consortium name="DOE Joint Genome Institute"/>
            <person name="Kuo A."/>
            <person name="Gay G."/>
            <person name="Dore J."/>
            <person name="Kohler A."/>
            <person name="Nagy L.G."/>
            <person name="Floudas D."/>
            <person name="Copeland A."/>
            <person name="Barry K.W."/>
            <person name="Cichocki N."/>
            <person name="Veneault-Fourrey C."/>
            <person name="LaButti K."/>
            <person name="Lindquist E.A."/>
            <person name="Lipzen A."/>
            <person name="Lundell T."/>
            <person name="Morin E."/>
            <person name="Murat C."/>
            <person name="Sun H."/>
            <person name="Tunlid A."/>
            <person name="Henrissat B."/>
            <person name="Grigoriev I.V."/>
            <person name="Hibbett D.S."/>
            <person name="Martin F."/>
            <person name="Nordberg H.P."/>
            <person name="Cantor M.N."/>
            <person name="Hua S.X."/>
        </authorList>
    </citation>
    <scope>NUCLEOTIDE SEQUENCE [LARGE SCALE GENOMIC DNA]</scope>
    <source>
        <strain evidence="4">h7</strain>
    </source>
</reference>
<feature type="region of interest" description="Disordered" evidence="1">
    <location>
        <begin position="1"/>
        <end position="21"/>
    </location>
</feature>
<proteinExistence type="predicted"/>
<feature type="domain" description="DUF7770" evidence="2">
    <location>
        <begin position="84"/>
        <end position="201"/>
    </location>
</feature>
<evidence type="ECO:0000313" key="3">
    <source>
        <dbReference type="EMBL" id="KIM41135.1"/>
    </source>
</evidence>
<dbReference type="EMBL" id="KN831781">
    <property type="protein sequence ID" value="KIM41135.1"/>
    <property type="molecule type" value="Genomic_DNA"/>
</dbReference>
<evidence type="ECO:0000313" key="4">
    <source>
        <dbReference type="Proteomes" id="UP000053424"/>
    </source>
</evidence>
<dbReference type="HOGENOM" id="CLU_079112_0_0_1"/>
<accession>A0A0C3BX58</accession>
<dbReference type="AlphaFoldDB" id="A0A0C3BX58"/>
<name>A0A0C3BX58_HEBCY</name>
<dbReference type="InterPro" id="IPR056672">
    <property type="entry name" value="DUF7770"/>
</dbReference>
<dbReference type="Proteomes" id="UP000053424">
    <property type="component" value="Unassembled WGS sequence"/>
</dbReference>
<dbReference type="Pfam" id="PF24968">
    <property type="entry name" value="DUF7770"/>
    <property type="match status" value="1"/>
</dbReference>
<protein>
    <recommendedName>
        <fullName evidence="2">DUF7770 domain-containing protein</fullName>
    </recommendedName>
</protein>
<keyword evidence="4" id="KW-1185">Reference proteome</keyword>
<organism evidence="3 4">
    <name type="scientific">Hebeloma cylindrosporum</name>
    <dbReference type="NCBI Taxonomy" id="76867"/>
    <lineage>
        <taxon>Eukaryota</taxon>
        <taxon>Fungi</taxon>
        <taxon>Dikarya</taxon>
        <taxon>Basidiomycota</taxon>
        <taxon>Agaricomycotina</taxon>
        <taxon>Agaricomycetes</taxon>
        <taxon>Agaricomycetidae</taxon>
        <taxon>Agaricales</taxon>
        <taxon>Agaricineae</taxon>
        <taxon>Hymenogastraceae</taxon>
        <taxon>Hebeloma</taxon>
    </lineage>
</organism>
<feature type="compositionally biased region" description="Polar residues" evidence="1">
    <location>
        <begin position="1"/>
        <end position="11"/>
    </location>
</feature>
<reference evidence="4" key="2">
    <citation type="submission" date="2015-01" db="EMBL/GenBank/DDBJ databases">
        <title>Evolutionary Origins and Diversification of the Mycorrhizal Mutualists.</title>
        <authorList>
            <consortium name="DOE Joint Genome Institute"/>
            <consortium name="Mycorrhizal Genomics Consortium"/>
            <person name="Kohler A."/>
            <person name="Kuo A."/>
            <person name="Nagy L.G."/>
            <person name="Floudas D."/>
            <person name="Copeland A."/>
            <person name="Barry K.W."/>
            <person name="Cichocki N."/>
            <person name="Veneault-Fourrey C."/>
            <person name="LaButti K."/>
            <person name="Lindquist E.A."/>
            <person name="Lipzen A."/>
            <person name="Lundell T."/>
            <person name="Morin E."/>
            <person name="Murat C."/>
            <person name="Riley R."/>
            <person name="Ohm R."/>
            <person name="Sun H."/>
            <person name="Tunlid A."/>
            <person name="Henrissat B."/>
            <person name="Grigoriev I.V."/>
            <person name="Hibbett D.S."/>
            <person name="Martin F."/>
        </authorList>
    </citation>
    <scope>NUCLEOTIDE SEQUENCE [LARGE SCALE GENOMIC DNA]</scope>
    <source>
        <strain evidence="4">h7</strain>
    </source>
</reference>
<gene>
    <name evidence="3" type="ORF">M413DRAFT_28199</name>
</gene>